<dbReference type="Pfam" id="PF13487">
    <property type="entry name" value="HD_5"/>
    <property type="match status" value="2"/>
</dbReference>
<dbReference type="InterPro" id="IPR000792">
    <property type="entry name" value="Tscrpt_reg_LuxR_C"/>
</dbReference>
<dbReference type="Gene3D" id="1.10.3210.10">
    <property type="entry name" value="Hypothetical protein af1432"/>
    <property type="match status" value="2"/>
</dbReference>
<dbReference type="CDD" id="cd06170">
    <property type="entry name" value="LuxR_C_like"/>
    <property type="match status" value="1"/>
</dbReference>
<dbReference type="EMBL" id="JBHLUD010000002">
    <property type="protein sequence ID" value="MFC0541826.1"/>
    <property type="molecule type" value="Genomic_DNA"/>
</dbReference>
<dbReference type="SMART" id="SM00421">
    <property type="entry name" value="HTH_LUXR"/>
    <property type="match status" value="1"/>
</dbReference>
<evidence type="ECO:0000313" key="3">
    <source>
        <dbReference type="EMBL" id="MFC0541826.1"/>
    </source>
</evidence>
<name>A0ABV6MPP8_9PSEU</name>
<dbReference type="SUPFAM" id="SSF46894">
    <property type="entry name" value="C-terminal effector domain of the bipartite response regulators"/>
    <property type="match status" value="1"/>
</dbReference>
<dbReference type="PROSITE" id="PS50043">
    <property type="entry name" value="HTH_LUXR_2"/>
    <property type="match status" value="1"/>
</dbReference>
<accession>A0ABV6MPP8</accession>
<feature type="domain" description="HTH luxR-type" evidence="1">
    <location>
        <begin position="447"/>
        <end position="512"/>
    </location>
</feature>
<comment type="caution">
    <text evidence="3">The sequence shown here is derived from an EMBL/GenBank/DDBJ whole genome shotgun (WGS) entry which is preliminary data.</text>
</comment>
<feature type="domain" description="HD-GYP" evidence="2">
    <location>
        <begin position="26"/>
        <end position="241"/>
    </location>
</feature>
<evidence type="ECO:0000259" key="1">
    <source>
        <dbReference type="PROSITE" id="PS50043"/>
    </source>
</evidence>
<dbReference type="InterPro" id="IPR016032">
    <property type="entry name" value="Sig_transdc_resp-reg_C-effctor"/>
</dbReference>
<dbReference type="PRINTS" id="PR00038">
    <property type="entry name" value="HTHLUXR"/>
</dbReference>
<sequence>MGDGDDSGARLAELLAALSLGIDLGFGQPMEHVLRQCRIASRLCELAGAGDDTRAAAYYSALLVNVGCHTDAHEQAQWFGDDIAFKALKYAEAASKLSEMARMLRLLGSGATPLHRLRVAFAFALGGHKQVEAMITQHARLARSLGDELRLPSDALDALGGSYERWDGKGWPGERRGEQIPLAARVIQLAEFLEVAHRDHGIDGAVRAAEHGSATQFDPNLVAIVQVDAEKIFHGLDEVSSWEPVLDAEPTVRVLSAAELDEALAAIARFVDLKSPFTLGHAQAVATLARDAAAGLGLPAGDRTVLYRAGLTAGFGRLGVSNAIWDKPGPLTVADWERVRLAPQLAERMLRQSPALAPVAALVGKQCERLDGSGYPAGLAGDAIPPAARVLAAADSYQAMLEPRPHRPARSAGEAAAALRGDARAGRLDPEAVAAVLTAAGHRVARRRVNVAGLTAREIDILRLAVRGLSNKQIAASLVVAPKTIGNHIEHIYTKIGVSNRAGAALFALRNGLLPLADPYGETAPGRSF</sequence>
<dbReference type="Proteomes" id="UP001589810">
    <property type="component" value="Unassembled WGS sequence"/>
</dbReference>
<dbReference type="PROSITE" id="PS51832">
    <property type="entry name" value="HD_GYP"/>
    <property type="match status" value="2"/>
</dbReference>
<proteinExistence type="predicted"/>
<dbReference type="InterPro" id="IPR037522">
    <property type="entry name" value="HD_GYP_dom"/>
</dbReference>
<reference evidence="3 4" key="1">
    <citation type="submission" date="2024-09" db="EMBL/GenBank/DDBJ databases">
        <authorList>
            <person name="Sun Q."/>
            <person name="Mori K."/>
        </authorList>
    </citation>
    <scope>NUCLEOTIDE SEQUENCE [LARGE SCALE GENOMIC DNA]</scope>
    <source>
        <strain evidence="3 4">TBRC 1432</strain>
    </source>
</reference>
<dbReference type="InterPro" id="IPR036388">
    <property type="entry name" value="WH-like_DNA-bd_sf"/>
</dbReference>
<dbReference type="SUPFAM" id="SSF109604">
    <property type="entry name" value="HD-domain/PDEase-like"/>
    <property type="match status" value="1"/>
</dbReference>
<dbReference type="PANTHER" id="PTHR45228">
    <property type="entry name" value="CYCLIC DI-GMP PHOSPHODIESTERASE TM_0186-RELATED"/>
    <property type="match status" value="1"/>
</dbReference>
<keyword evidence="4" id="KW-1185">Reference proteome</keyword>
<dbReference type="Gene3D" id="1.10.10.10">
    <property type="entry name" value="Winged helix-like DNA-binding domain superfamily/Winged helix DNA-binding domain"/>
    <property type="match status" value="1"/>
</dbReference>
<organism evidence="3 4">
    <name type="scientific">Kutzneria chonburiensis</name>
    <dbReference type="NCBI Taxonomy" id="1483604"/>
    <lineage>
        <taxon>Bacteria</taxon>
        <taxon>Bacillati</taxon>
        <taxon>Actinomycetota</taxon>
        <taxon>Actinomycetes</taxon>
        <taxon>Pseudonocardiales</taxon>
        <taxon>Pseudonocardiaceae</taxon>
        <taxon>Kutzneria</taxon>
    </lineage>
</organism>
<protein>
    <submittedName>
        <fullName evidence="3">HD domain-containing phosphohydrolase</fullName>
    </submittedName>
</protein>
<feature type="domain" description="HD-GYP" evidence="2">
    <location>
        <begin position="256"/>
        <end position="452"/>
    </location>
</feature>
<dbReference type="InterPro" id="IPR052020">
    <property type="entry name" value="Cyclic_di-GMP/3'3'-cGAMP_PDE"/>
</dbReference>
<gene>
    <name evidence="3" type="ORF">ACFFH7_10055</name>
</gene>
<dbReference type="InterPro" id="IPR003607">
    <property type="entry name" value="HD/PDEase_dom"/>
</dbReference>
<dbReference type="RefSeq" id="WP_273942139.1">
    <property type="nucleotide sequence ID" value="NZ_CP097263.1"/>
</dbReference>
<dbReference type="Pfam" id="PF00196">
    <property type="entry name" value="GerE"/>
    <property type="match status" value="1"/>
</dbReference>
<dbReference type="CDD" id="cd00077">
    <property type="entry name" value="HDc"/>
    <property type="match status" value="1"/>
</dbReference>
<evidence type="ECO:0000259" key="2">
    <source>
        <dbReference type="PROSITE" id="PS51832"/>
    </source>
</evidence>
<dbReference type="PROSITE" id="PS00622">
    <property type="entry name" value="HTH_LUXR_1"/>
    <property type="match status" value="1"/>
</dbReference>
<evidence type="ECO:0000313" key="4">
    <source>
        <dbReference type="Proteomes" id="UP001589810"/>
    </source>
</evidence>